<feature type="transmembrane region" description="Helical" evidence="1">
    <location>
        <begin position="250"/>
        <end position="267"/>
    </location>
</feature>
<dbReference type="EMBL" id="SNWD01000012">
    <property type="protein sequence ID" value="TDN79534.1"/>
    <property type="molecule type" value="Genomic_DNA"/>
</dbReference>
<keyword evidence="1" id="KW-0472">Membrane</keyword>
<feature type="transmembrane region" description="Helical" evidence="1">
    <location>
        <begin position="317"/>
        <end position="336"/>
    </location>
</feature>
<proteinExistence type="predicted"/>
<comment type="caution">
    <text evidence="2">The sequence shown here is derived from an EMBL/GenBank/DDBJ whole genome shotgun (WGS) entry which is preliminary data.</text>
</comment>
<sequence>MSGGLRRGLADLACRALQATLPPALHSWGWAVRCETAGIPDDTRALLFALSSVCGLMPRAFAAHLLRLFAALTGNDAPFSEGSTIMLIFDAMMRRPRALGIACAIGAVVLGLAYMAIAGAPMRYLGINVGALVIGMTMLALLGRTAAADQRWAGGAIIVMAGALLATAILGSEVEGAARWVSLGGLTIQPSLILLPVMLVVFSRTRSVQATAGIVAAAAAMAVQPDRAMAGMLLLCLAVLLVTRRDRHVVVTLAAGVIGFAATLVRADSLPAAPYVDQILYSSFEIHAGVGLAVSGGLALLLVPAIVGLCRDAENRATSAAFGAVWFASIMAAAFGNYPTPIVGYGGSAIIGYALSLFALPRLAEVHAAVGSQTPGTTDAAPSDRHPLIALA</sequence>
<feature type="transmembrane region" description="Helical" evidence="1">
    <location>
        <begin position="177"/>
        <end position="200"/>
    </location>
</feature>
<evidence type="ECO:0000313" key="3">
    <source>
        <dbReference type="Proteomes" id="UP000295493"/>
    </source>
</evidence>
<feature type="transmembrane region" description="Helical" evidence="1">
    <location>
        <begin position="152"/>
        <end position="171"/>
    </location>
</feature>
<dbReference type="AlphaFoldDB" id="A0A4R6FGI8"/>
<feature type="transmembrane region" description="Helical" evidence="1">
    <location>
        <begin position="287"/>
        <end position="310"/>
    </location>
</feature>
<dbReference type="Proteomes" id="UP000295493">
    <property type="component" value="Unassembled WGS sequence"/>
</dbReference>
<accession>A0A4R6FGI8</accession>
<dbReference type="RefSeq" id="WP_229668368.1">
    <property type="nucleotide sequence ID" value="NZ_BMLU01000020.1"/>
</dbReference>
<reference evidence="2 3" key="1">
    <citation type="submission" date="2019-03" db="EMBL/GenBank/DDBJ databases">
        <title>Genomic Encyclopedia of Type Strains, Phase IV (KMG-IV): sequencing the most valuable type-strain genomes for metagenomic binning, comparative biology and taxonomic classification.</title>
        <authorList>
            <person name="Goeker M."/>
        </authorList>
    </citation>
    <scope>NUCLEOTIDE SEQUENCE [LARGE SCALE GENOMIC DNA]</scope>
    <source>
        <strain evidence="2 3">DSM 25059</strain>
    </source>
</reference>
<keyword evidence="3" id="KW-1185">Reference proteome</keyword>
<evidence type="ECO:0008006" key="4">
    <source>
        <dbReference type="Google" id="ProtNLM"/>
    </source>
</evidence>
<feature type="transmembrane region" description="Helical" evidence="1">
    <location>
        <begin position="228"/>
        <end position="243"/>
    </location>
</feature>
<feature type="transmembrane region" description="Helical" evidence="1">
    <location>
        <begin position="124"/>
        <end position="143"/>
    </location>
</feature>
<keyword evidence="1" id="KW-1133">Transmembrane helix</keyword>
<organism evidence="2 3">
    <name type="scientific">Stakelama pacifica</name>
    <dbReference type="NCBI Taxonomy" id="517720"/>
    <lineage>
        <taxon>Bacteria</taxon>
        <taxon>Pseudomonadati</taxon>
        <taxon>Pseudomonadota</taxon>
        <taxon>Alphaproteobacteria</taxon>
        <taxon>Sphingomonadales</taxon>
        <taxon>Sphingomonadaceae</taxon>
        <taxon>Stakelama</taxon>
    </lineage>
</organism>
<evidence type="ECO:0000256" key="1">
    <source>
        <dbReference type="SAM" id="Phobius"/>
    </source>
</evidence>
<keyword evidence="1" id="KW-0812">Transmembrane</keyword>
<name>A0A4R6FGI8_9SPHN</name>
<feature type="transmembrane region" description="Helical" evidence="1">
    <location>
        <begin position="98"/>
        <end position="118"/>
    </location>
</feature>
<protein>
    <recommendedName>
        <fullName evidence="4">Cell wall polymerase</fullName>
    </recommendedName>
</protein>
<feature type="transmembrane region" description="Helical" evidence="1">
    <location>
        <begin position="342"/>
        <end position="360"/>
    </location>
</feature>
<evidence type="ECO:0000313" key="2">
    <source>
        <dbReference type="EMBL" id="TDN79534.1"/>
    </source>
</evidence>
<gene>
    <name evidence="2" type="ORF">EV664_11213</name>
</gene>